<dbReference type="RefSeq" id="XP_022240123.1">
    <property type="nucleotide sequence ID" value="XM_022384415.1"/>
</dbReference>
<evidence type="ECO:0000313" key="1">
    <source>
        <dbReference type="Proteomes" id="UP000694941"/>
    </source>
</evidence>
<organism evidence="1 2">
    <name type="scientific">Limulus polyphemus</name>
    <name type="common">Atlantic horseshoe crab</name>
    <dbReference type="NCBI Taxonomy" id="6850"/>
    <lineage>
        <taxon>Eukaryota</taxon>
        <taxon>Metazoa</taxon>
        <taxon>Ecdysozoa</taxon>
        <taxon>Arthropoda</taxon>
        <taxon>Chelicerata</taxon>
        <taxon>Merostomata</taxon>
        <taxon>Xiphosura</taxon>
        <taxon>Limulidae</taxon>
        <taxon>Limulus</taxon>
    </lineage>
</organism>
<evidence type="ECO:0000313" key="2">
    <source>
        <dbReference type="RefSeq" id="XP_022240123.1"/>
    </source>
</evidence>
<protein>
    <submittedName>
        <fullName evidence="2">Uncharacterized protein LOC111085509</fullName>
    </submittedName>
</protein>
<dbReference type="GeneID" id="111085509"/>
<name>A0ABM1S918_LIMPO</name>
<reference evidence="2" key="1">
    <citation type="submission" date="2025-08" db="UniProtKB">
        <authorList>
            <consortium name="RefSeq"/>
        </authorList>
    </citation>
    <scope>IDENTIFICATION</scope>
    <source>
        <tissue evidence="2">Muscle</tissue>
    </source>
</reference>
<accession>A0ABM1S918</accession>
<sequence>MCSAKTTGELTRGRVMTEMQHLFWILLNPACAEINNTMQEFTSVTYSTGDQHKDLMSTRLQKDMIGTQDHLSYLVQRNSFSSEPTLINIATCVTVSSSVNAYDVKVVGQSILTSMEGKVVTDYTFRKKTQAVKMDVKTCVKIRDEEVHVDPQLLFQRLITAGIRCSDLSEIFEYELCTYTSAVFESRYVIRPANKSTL</sequence>
<keyword evidence="1" id="KW-1185">Reference proteome</keyword>
<gene>
    <name evidence="2" type="primary">LOC111085509</name>
</gene>
<proteinExistence type="predicted"/>
<dbReference type="Proteomes" id="UP000694941">
    <property type="component" value="Unplaced"/>
</dbReference>